<dbReference type="RefSeq" id="WP_074841409.1">
    <property type="nucleotide sequence ID" value="NZ_CP047056.1"/>
</dbReference>
<keyword evidence="2" id="KW-0067">ATP-binding</keyword>
<keyword evidence="1" id="KW-0547">Nucleotide-binding</keyword>
<evidence type="ECO:0000256" key="4">
    <source>
        <dbReference type="ARBA" id="ARBA00023125"/>
    </source>
</evidence>
<dbReference type="CDD" id="cd00009">
    <property type="entry name" value="AAA"/>
    <property type="match status" value="1"/>
</dbReference>
<dbReference type="InterPro" id="IPR058031">
    <property type="entry name" value="AAA_lid_NorR"/>
</dbReference>
<evidence type="ECO:0000313" key="8">
    <source>
        <dbReference type="Proteomes" id="UP000243374"/>
    </source>
</evidence>
<dbReference type="SUPFAM" id="SSF52540">
    <property type="entry name" value="P-loop containing nucleoside triphosphate hydrolases"/>
    <property type="match status" value="1"/>
</dbReference>
<keyword evidence="8" id="KW-1185">Reference proteome</keyword>
<dbReference type="Gene3D" id="1.10.8.60">
    <property type="match status" value="1"/>
</dbReference>
<protein>
    <submittedName>
        <fullName evidence="7">Regulatory protein, Fis family</fullName>
    </submittedName>
</protein>
<organism evidence="7 8">
    <name type="scientific">Succinivibrio dextrinosolvens</name>
    <dbReference type="NCBI Taxonomy" id="83771"/>
    <lineage>
        <taxon>Bacteria</taxon>
        <taxon>Pseudomonadati</taxon>
        <taxon>Pseudomonadota</taxon>
        <taxon>Gammaproteobacteria</taxon>
        <taxon>Aeromonadales</taxon>
        <taxon>Succinivibrionaceae</taxon>
        <taxon>Succinivibrio</taxon>
    </lineage>
</organism>
<feature type="domain" description="Sigma-54 factor interaction" evidence="6">
    <location>
        <begin position="191"/>
        <end position="432"/>
    </location>
</feature>
<dbReference type="PANTHER" id="PTHR32071">
    <property type="entry name" value="TRANSCRIPTIONAL REGULATORY PROTEIN"/>
    <property type="match status" value="1"/>
</dbReference>
<accession>A0A662ZBJ3</accession>
<dbReference type="GO" id="GO:0006355">
    <property type="term" value="P:regulation of DNA-templated transcription"/>
    <property type="evidence" value="ECO:0007669"/>
    <property type="project" value="InterPro"/>
</dbReference>
<dbReference type="Gene3D" id="1.10.10.60">
    <property type="entry name" value="Homeodomain-like"/>
    <property type="match status" value="1"/>
</dbReference>
<name>A0A662ZBJ3_9GAMM</name>
<dbReference type="PRINTS" id="PR01590">
    <property type="entry name" value="HTHFIS"/>
</dbReference>
<evidence type="ECO:0000256" key="2">
    <source>
        <dbReference type="ARBA" id="ARBA00022840"/>
    </source>
</evidence>
<dbReference type="InterPro" id="IPR025943">
    <property type="entry name" value="Sigma_54_int_dom_ATP-bd_2"/>
</dbReference>
<dbReference type="Pfam" id="PF25601">
    <property type="entry name" value="AAA_lid_14"/>
    <property type="match status" value="1"/>
</dbReference>
<dbReference type="Gene3D" id="3.40.50.300">
    <property type="entry name" value="P-loop containing nucleotide triphosphate hydrolases"/>
    <property type="match status" value="1"/>
</dbReference>
<dbReference type="PROSITE" id="PS00688">
    <property type="entry name" value="SIGMA54_INTERACT_3"/>
    <property type="match status" value="1"/>
</dbReference>
<proteinExistence type="predicted"/>
<dbReference type="InterPro" id="IPR009715">
    <property type="entry name" value="RtcR"/>
</dbReference>
<dbReference type="InterPro" id="IPR009057">
    <property type="entry name" value="Homeodomain-like_sf"/>
</dbReference>
<dbReference type="InterPro" id="IPR027417">
    <property type="entry name" value="P-loop_NTPase"/>
</dbReference>
<evidence type="ECO:0000256" key="3">
    <source>
        <dbReference type="ARBA" id="ARBA00023015"/>
    </source>
</evidence>
<dbReference type="PROSITE" id="PS00676">
    <property type="entry name" value="SIGMA54_INTERACT_2"/>
    <property type="match status" value="1"/>
</dbReference>
<dbReference type="Pfam" id="PF00158">
    <property type="entry name" value="Sigma54_activat"/>
    <property type="match status" value="1"/>
</dbReference>
<evidence type="ECO:0000313" key="7">
    <source>
        <dbReference type="EMBL" id="SFK33876.1"/>
    </source>
</evidence>
<keyword evidence="5" id="KW-0804">Transcription</keyword>
<dbReference type="OrthoDB" id="9804019at2"/>
<evidence type="ECO:0000256" key="1">
    <source>
        <dbReference type="ARBA" id="ARBA00022741"/>
    </source>
</evidence>
<dbReference type="InterPro" id="IPR002078">
    <property type="entry name" value="Sigma_54_int"/>
</dbReference>
<sequence>MAKAESDLPIYVSWIGTTDINCMESWRVTEGFDSPPENSSRLTIPFKEEPGQNGPIRTFTDNNKFSQIYLLASKEYDSLGSQMKDWIKRGNNSKCQIIITTVEDPTSYDEVYKALDKFFSKYWTAETASRYVFNLTPGTPAMQAMLFYMSQIRYSGGKTYRTVPKKFAKNNKQILEITAPFSLKPDLYLNTQTQCPQSDEIEKVIELYAPVKAINILLLGESGVGKSSAAQKIHYRCGGKKDNFIIANCAELAAGDANMFRAELFGAKKGSFTGCTEDKTGLFELAQNGTIFLDEVAEIPLSSQSVLLRALQDKEIMSIGSKKVVRLNNVRVISATNHNLLEDVKNGKFREDLYYRLAMCSITLPNLREIAFTNREYFQELVKTILNDLKKEDSKLNDTDFKLTQDAWDCLMSYQWPGNIRQLRHVLLLSTVYALNTGKSEIDGKIISLHLSNVNTVSSGTSPADDFIPNNLNQWLAEQKDRIIRNALRLTSDNTSKAAKMLGMNEQTLYSYLKKCK</sequence>
<dbReference type="SUPFAM" id="SSF46689">
    <property type="entry name" value="Homeodomain-like"/>
    <property type="match status" value="1"/>
</dbReference>
<keyword evidence="4" id="KW-0238">DNA-binding</keyword>
<reference evidence="7 8" key="1">
    <citation type="submission" date="2016-10" db="EMBL/GenBank/DDBJ databases">
        <authorList>
            <person name="Varghese N."/>
            <person name="Submissions S."/>
        </authorList>
    </citation>
    <scope>NUCLEOTIDE SEQUENCE [LARGE SCALE GENOMIC DNA]</scope>
    <source>
        <strain evidence="7 8">22B</strain>
    </source>
</reference>
<dbReference type="InterPro" id="IPR003593">
    <property type="entry name" value="AAA+_ATPase"/>
</dbReference>
<dbReference type="GO" id="GO:0043565">
    <property type="term" value="F:sequence-specific DNA binding"/>
    <property type="evidence" value="ECO:0007669"/>
    <property type="project" value="InterPro"/>
</dbReference>
<dbReference type="InterPro" id="IPR025944">
    <property type="entry name" value="Sigma_54_int_dom_CS"/>
</dbReference>
<dbReference type="Pfam" id="PF06956">
    <property type="entry name" value="RtcR"/>
    <property type="match status" value="1"/>
</dbReference>
<evidence type="ECO:0000259" key="6">
    <source>
        <dbReference type="PROSITE" id="PS50045"/>
    </source>
</evidence>
<dbReference type="SMART" id="SM00382">
    <property type="entry name" value="AAA"/>
    <property type="match status" value="1"/>
</dbReference>
<keyword evidence="3" id="KW-0805">Transcription regulation</keyword>
<evidence type="ECO:0000256" key="5">
    <source>
        <dbReference type="ARBA" id="ARBA00023163"/>
    </source>
</evidence>
<dbReference type="InterPro" id="IPR002197">
    <property type="entry name" value="HTH_Fis"/>
</dbReference>
<dbReference type="PROSITE" id="PS50045">
    <property type="entry name" value="SIGMA54_INTERACT_4"/>
    <property type="match status" value="1"/>
</dbReference>
<gene>
    <name evidence="7" type="ORF">SAMN04487865_10575</name>
</gene>
<dbReference type="GO" id="GO:0005524">
    <property type="term" value="F:ATP binding"/>
    <property type="evidence" value="ECO:0007669"/>
    <property type="project" value="UniProtKB-KW"/>
</dbReference>
<dbReference type="AlphaFoldDB" id="A0A662ZBJ3"/>
<dbReference type="EMBL" id="FOSF01000057">
    <property type="protein sequence ID" value="SFK33876.1"/>
    <property type="molecule type" value="Genomic_DNA"/>
</dbReference>
<dbReference type="Proteomes" id="UP000243374">
    <property type="component" value="Unassembled WGS sequence"/>
</dbReference>